<keyword evidence="7 13" id="KW-0732">Signal</keyword>
<evidence type="ECO:0000256" key="9">
    <source>
        <dbReference type="ARBA" id="ARBA00022989"/>
    </source>
</evidence>
<evidence type="ECO:0000256" key="2">
    <source>
        <dbReference type="ARBA" id="ARBA00004251"/>
    </source>
</evidence>
<keyword evidence="10 12" id="KW-0472">Membrane</keyword>
<evidence type="ECO:0000313" key="16">
    <source>
        <dbReference type="EnsemblMetazoa" id="G14827.3:cds"/>
    </source>
</evidence>
<dbReference type="Pfam" id="PF07850">
    <property type="entry name" value="Renin_r"/>
    <property type="match status" value="1"/>
</dbReference>
<evidence type="ECO:0000256" key="11">
    <source>
        <dbReference type="ARBA" id="ARBA00023170"/>
    </source>
</evidence>
<accession>A0A8W8ILC7</accession>
<dbReference type="InterPro" id="IPR056780">
    <property type="entry name" value="Renin_r_C"/>
</dbReference>
<feature type="signal peptide" evidence="13">
    <location>
        <begin position="1"/>
        <end position="24"/>
    </location>
</feature>
<dbReference type="GO" id="GO:0031982">
    <property type="term" value="C:vesicle"/>
    <property type="evidence" value="ECO:0007669"/>
    <property type="project" value="UniProtKB-SubCell"/>
</dbReference>
<feature type="domain" description="Renin receptor N-terminal" evidence="15">
    <location>
        <begin position="237"/>
        <end position="491"/>
    </location>
</feature>
<dbReference type="Proteomes" id="UP000005408">
    <property type="component" value="Unassembled WGS sequence"/>
</dbReference>
<evidence type="ECO:0000313" key="17">
    <source>
        <dbReference type="Proteomes" id="UP000005408"/>
    </source>
</evidence>
<evidence type="ECO:0000256" key="6">
    <source>
        <dbReference type="ARBA" id="ARBA00022692"/>
    </source>
</evidence>
<dbReference type="GO" id="GO:0098588">
    <property type="term" value="C:bounding membrane of organelle"/>
    <property type="evidence" value="ECO:0007669"/>
    <property type="project" value="UniProtKB-ARBA"/>
</dbReference>
<evidence type="ECO:0000256" key="12">
    <source>
        <dbReference type="SAM" id="Phobius"/>
    </source>
</evidence>
<feature type="domain" description="Renin receptor-like C-terminal transmembrane spanning segment" evidence="14">
    <location>
        <begin position="510"/>
        <end position="571"/>
    </location>
</feature>
<keyword evidence="8" id="KW-0256">Endoplasmic reticulum</keyword>
<evidence type="ECO:0000256" key="4">
    <source>
        <dbReference type="ARBA" id="ARBA00022475"/>
    </source>
</evidence>
<comment type="subcellular location">
    <subcellularLocation>
        <location evidence="2">Cell membrane</location>
        <topology evidence="2">Single-pass type I membrane protein</topology>
    </subcellularLocation>
    <subcellularLocation>
        <location evidence="1">Endoplasmic reticulum membrane</location>
        <topology evidence="1">Single-pass type I membrane protein</topology>
    </subcellularLocation>
    <subcellularLocation>
        <location evidence="3">Vesicle</location>
    </subcellularLocation>
</comment>
<evidence type="ECO:0000256" key="7">
    <source>
        <dbReference type="ARBA" id="ARBA00022729"/>
    </source>
</evidence>
<name>A0A8W8ILC7_MAGGI</name>
<sequence>MADKERSISLFQLFMLVIIGVCHAQELVVTHAPSYVTFQKQRKALPTSDVPNVITHTLGIQTDRDITWDGLAQSSLFKRPKANVLVSIVGHSDLGKKPLAVKNLARFPIKMDDPMVDIASLMNTLQGTFFDQSPLLLDAGLDNNELGAHMLPAMSHSKTKEGSNPTVITKCHHHSKALQTDRDITWDGLAQKAHCFKRPKVPCSGFNSRVTVTLKEAISLSKKIWLAFPIQNGVCHAQELVVTHAPSYVTFQEQRKALPTSDVPNVITHTLGIQTDRDITWDGLAQSSLFKRPKANVLVSIVGHSDLGKKPLAVKNLARFPIKMDDPMVDIASLMNTLQGTFFDQSPLLLDAGLDNNFFDVHSDFDVFRKLPDTMRKMADRLLDSDSVQQRHTTGTLNSSRPSDLKLMGELQLIQDVINTVSNSPDMLKSKSPDLFSFTITGLNDIVKKHGGKSPQADDAQRLISDFITKMTDDFRKLYKDNVVVEVLTVNPGLGIYVRKTRSLMAVDDSNVNINLSKDYDENYPAIFNIILWLMIVMFVVIFGVSYGMWNIDPGRDSIIYRMTTTRLKKD</sequence>
<dbReference type="GO" id="GO:0005789">
    <property type="term" value="C:endoplasmic reticulum membrane"/>
    <property type="evidence" value="ECO:0007669"/>
    <property type="project" value="UniProtKB-SubCell"/>
</dbReference>
<feature type="chain" id="PRO_5036473869" description="Renin receptor" evidence="13">
    <location>
        <begin position="25"/>
        <end position="571"/>
    </location>
</feature>
<dbReference type="EnsemblMetazoa" id="G14827.3">
    <property type="protein sequence ID" value="G14827.3:cds"/>
    <property type="gene ID" value="G14827"/>
</dbReference>
<organism evidence="16 17">
    <name type="scientific">Magallana gigas</name>
    <name type="common">Pacific oyster</name>
    <name type="synonym">Crassostrea gigas</name>
    <dbReference type="NCBI Taxonomy" id="29159"/>
    <lineage>
        <taxon>Eukaryota</taxon>
        <taxon>Metazoa</taxon>
        <taxon>Spiralia</taxon>
        <taxon>Lophotrochozoa</taxon>
        <taxon>Mollusca</taxon>
        <taxon>Bivalvia</taxon>
        <taxon>Autobranchia</taxon>
        <taxon>Pteriomorphia</taxon>
        <taxon>Ostreida</taxon>
        <taxon>Ostreoidea</taxon>
        <taxon>Ostreidae</taxon>
        <taxon>Magallana</taxon>
    </lineage>
</organism>
<dbReference type="PANTHER" id="PTHR13351">
    <property type="entry name" value="RENIN RECEPTOR"/>
    <property type="match status" value="1"/>
</dbReference>
<feature type="transmembrane region" description="Helical" evidence="12">
    <location>
        <begin position="526"/>
        <end position="550"/>
    </location>
</feature>
<evidence type="ECO:0000256" key="10">
    <source>
        <dbReference type="ARBA" id="ARBA00023136"/>
    </source>
</evidence>
<dbReference type="GO" id="GO:0009897">
    <property type="term" value="C:external side of plasma membrane"/>
    <property type="evidence" value="ECO:0007669"/>
    <property type="project" value="TreeGrafter"/>
</dbReference>
<keyword evidence="5" id="KW-0165">Cleavage on pair of basic residues</keyword>
<evidence type="ECO:0000256" key="8">
    <source>
        <dbReference type="ARBA" id="ARBA00022824"/>
    </source>
</evidence>
<dbReference type="GO" id="GO:0038023">
    <property type="term" value="F:signaling receptor activity"/>
    <property type="evidence" value="ECO:0007669"/>
    <property type="project" value="InterPro"/>
</dbReference>
<dbReference type="AlphaFoldDB" id="A0A8W8ILC7"/>
<dbReference type="Pfam" id="PF25294">
    <property type="entry name" value="RENR_N"/>
    <property type="match status" value="2"/>
</dbReference>
<evidence type="ECO:0000259" key="14">
    <source>
        <dbReference type="Pfam" id="PF07850"/>
    </source>
</evidence>
<feature type="domain" description="Renin receptor N-terminal" evidence="15">
    <location>
        <begin position="24"/>
        <end position="146"/>
    </location>
</feature>
<protein>
    <recommendedName>
        <fullName evidence="18">Renin receptor</fullName>
    </recommendedName>
</protein>
<evidence type="ECO:0000256" key="3">
    <source>
        <dbReference type="ARBA" id="ARBA00004373"/>
    </source>
</evidence>
<evidence type="ECO:0000256" key="5">
    <source>
        <dbReference type="ARBA" id="ARBA00022685"/>
    </source>
</evidence>
<keyword evidence="6 12" id="KW-0812">Transmembrane</keyword>
<proteinExistence type="predicted"/>
<reference evidence="16" key="1">
    <citation type="submission" date="2022-08" db="UniProtKB">
        <authorList>
            <consortium name="EnsemblMetazoa"/>
        </authorList>
    </citation>
    <scope>IDENTIFICATION</scope>
    <source>
        <strain evidence="16">05x7-T-G4-1.051#20</strain>
    </source>
</reference>
<keyword evidence="11" id="KW-0675">Receptor</keyword>
<evidence type="ECO:0000256" key="13">
    <source>
        <dbReference type="SAM" id="SignalP"/>
    </source>
</evidence>
<keyword evidence="4" id="KW-1003">Cell membrane</keyword>
<evidence type="ECO:0008006" key="18">
    <source>
        <dbReference type="Google" id="ProtNLM"/>
    </source>
</evidence>
<keyword evidence="9 12" id="KW-1133">Transmembrane helix</keyword>
<dbReference type="InterPro" id="IPR012493">
    <property type="entry name" value="Renin_rcpt"/>
</dbReference>
<dbReference type="InterPro" id="IPR057318">
    <property type="entry name" value="RENR_N"/>
</dbReference>
<keyword evidence="17" id="KW-1185">Reference proteome</keyword>
<dbReference type="PANTHER" id="PTHR13351:SF1">
    <property type="entry name" value="RENIN RECEPTOR"/>
    <property type="match status" value="1"/>
</dbReference>
<dbReference type="GO" id="GO:0030177">
    <property type="term" value="P:positive regulation of Wnt signaling pathway"/>
    <property type="evidence" value="ECO:0007669"/>
    <property type="project" value="TreeGrafter"/>
</dbReference>
<evidence type="ECO:0000259" key="15">
    <source>
        <dbReference type="Pfam" id="PF25294"/>
    </source>
</evidence>
<evidence type="ECO:0000256" key="1">
    <source>
        <dbReference type="ARBA" id="ARBA00004115"/>
    </source>
</evidence>